<evidence type="ECO:0000256" key="3">
    <source>
        <dbReference type="ARBA" id="ARBA00022553"/>
    </source>
</evidence>
<dbReference type="Gene3D" id="2.10.70.100">
    <property type="match status" value="1"/>
</dbReference>
<dbReference type="PROSITE" id="PS50112">
    <property type="entry name" value="PAS"/>
    <property type="match status" value="3"/>
</dbReference>
<feature type="domain" description="Response regulatory" evidence="10">
    <location>
        <begin position="1101"/>
        <end position="1217"/>
    </location>
</feature>
<dbReference type="Gene3D" id="1.20.120.160">
    <property type="entry name" value="HPT domain"/>
    <property type="match status" value="1"/>
</dbReference>
<comment type="catalytic activity">
    <reaction evidence="1">
        <text>ATP + protein L-histidine = ADP + protein N-phospho-L-histidine.</text>
        <dbReference type="EC" id="2.7.13.3"/>
    </reaction>
</comment>
<evidence type="ECO:0000259" key="10">
    <source>
        <dbReference type="PROSITE" id="PS50110"/>
    </source>
</evidence>
<dbReference type="SMART" id="SM00065">
    <property type="entry name" value="GAF"/>
    <property type="match status" value="1"/>
</dbReference>
<dbReference type="InterPro" id="IPR029016">
    <property type="entry name" value="GAF-like_dom_sf"/>
</dbReference>
<dbReference type="SUPFAM" id="SSF47384">
    <property type="entry name" value="Homodimeric domain of signal transducing histidine kinase"/>
    <property type="match status" value="1"/>
</dbReference>
<dbReference type="SMART" id="SM00388">
    <property type="entry name" value="HisKA"/>
    <property type="match status" value="1"/>
</dbReference>
<dbReference type="EC" id="2.7.13.3" evidence="2"/>
<evidence type="ECO:0000313" key="14">
    <source>
        <dbReference type="EMBL" id="TCT19734.1"/>
    </source>
</evidence>
<comment type="caution">
    <text evidence="14">The sequence shown here is derived from an EMBL/GenBank/DDBJ whole genome shotgun (WGS) entry which is preliminary data.</text>
</comment>
<dbReference type="CDD" id="cd00082">
    <property type="entry name" value="HisKA"/>
    <property type="match status" value="1"/>
</dbReference>
<dbReference type="SMART" id="SM00086">
    <property type="entry name" value="PAC"/>
    <property type="match status" value="4"/>
</dbReference>
<feature type="modified residue" description="Phosphohistidine" evidence="7">
    <location>
        <position position="1307"/>
    </location>
</feature>
<evidence type="ECO:0000256" key="8">
    <source>
        <dbReference type="PROSITE-ProRule" id="PRU00169"/>
    </source>
</evidence>
<dbReference type="GO" id="GO:0000155">
    <property type="term" value="F:phosphorelay sensor kinase activity"/>
    <property type="evidence" value="ECO:0007669"/>
    <property type="project" value="InterPro"/>
</dbReference>
<name>A0A4R3MTT3_9GAMM</name>
<evidence type="ECO:0000259" key="13">
    <source>
        <dbReference type="PROSITE" id="PS50894"/>
    </source>
</evidence>
<dbReference type="Pfam" id="PF13426">
    <property type="entry name" value="PAS_9"/>
    <property type="match status" value="2"/>
</dbReference>
<evidence type="ECO:0000259" key="11">
    <source>
        <dbReference type="PROSITE" id="PS50112"/>
    </source>
</evidence>
<organism evidence="14 15">
    <name type="scientific">Thiobaca trueperi</name>
    <dbReference type="NCBI Taxonomy" id="127458"/>
    <lineage>
        <taxon>Bacteria</taxon>
        <taxon>Pseudomonadati</taxon>
        <taxon>Pseudomonadota</taxon>
        <taxon>Gammaproteobacteria</taxon>
        <taxon>Chromatiales</taxon>
        <taxon>Chromatiaceae</taxon>
        <taxon>Thiobaca</taxon>
    </lineage>
</organism>
<dbReference type="SUPFAM" id="SSF55785">
    <property type="entry name" value="PYP-like sensor domain (PAS domain)"/>
    <property type="match status" value="5"/>
</dbReference>
<dbReference type="InterPro" id="IPR000014">
    <property type="entry name" value="PAS"/>
</dbReference>
<reference evidence="14 15" key="1">
    <citation type="submission" date="2019-03" db="EMBL/GenBank/DDBJ databases">
        <title>Genomic Encyclopedia of Type Strains, Phase IV (KMG-IV): sequencing the most valuable type-strain genomes for metagenomic binning, comparative biology and taxonomic classification.</title>
        <authorList>
            <person name="Goeker M."/>
        </authorList>
    </citation>
    <scope>NUCLEOTIDE SEQUENCE [LARGE SCALE GENOMIC DNA]</scope>
    <source>
        <strain evidence="14 15">DSM 13587</strain>
    </source>
</reference>
<dbReference type="Gene3D" id="3.30.565.10">
    <property type="entry name" value="Histidine kinase-like ATPase, C-terminal domain"/>
    <property type="match status" value="1"/>
</dbReference>
<dbReference type="InterPro" id="IPR036097">
    <property type="entry name" value="HisK_dim/P_sf"/>
</dbReference>
<evidence type="ECO:0000259" key="12">
    <source>
        <dbReference type="PROSITE" id="PS50113"/>
    </source>
</evidence>
<feature type="modified residue" description="4-aspartylphosphate" evidence="8">
    <location>
        <position position="1150"/>
    </location>
</feature>
<evidence type="ECO:0000256" key="6">
    <source>
        <dbReference type="ARBA" id="ARBA00023012"/>
    </source>
</evidence>
<dbReference type="Gene3D" id="1.10.287.130">
    <property type="match status" value="1"/>
</dbReference>
<keyword evidence="6" id="KW-0902">Two-component regulatory system</keyword>
<evidence type="ECO:0000313" key="15">
    <source>
        <dbReference type="Proteomes" id="UP000295717"/>
    </source>
</evidence>
<feature type="domain" description="PAS" evidence="11">
    <location>
        <begin position="298"/>
        <end position="330"/>
    </location>
</feature>
<dbReference type="RefSeq" id="WP_132977787.1">
    <property type="nucleotide sequence ID" value="NZ_SMAO01000007.1"/>
</dbReference>
<dbReference type="SMART" id="SM00387">
    <property type="entry name" value="HATPase_c"/>
    <property type="match status" value="1"/>
</dbReference>
<evidence type="ECO:0000256" key="5">
    <source>
        <dbReference type="ARBA" id="ARBA00022777"/>
    </source>
</evidence>
<dbReference type="InterPro" id="IPR003594">
    <property type="entry name" value="HATPase_dom"/>
</dbReference>
<dbReference type="CDD" id="cd00130">
    <property type="entry name" value="PAS"/>
    <property type="match status" value="4"/>
</dbReference>
<gene>
    <name evidence="14" type="ORF">EDC35_10762</name>
</gene>
<evidence type="ECO:0000256" key="1">
    <source>
        <dbReference type="ARBA" id="ARBA00000085"/>
    </source>
</evidence>
<dbReference type="InterPro" id="IPR005467">
    <property type="entry name" value="His_kinase_dom"/>
</dbReference>
<dbReference type="PROSITE" id="PS50109">
    <property type="entry name" value="HIS_KIN"/>
    <property type="match status" value="1"/>
</dbReference>
<dbReference type="InterPro" id="IPR013655">
    <property type="entry name" value="PAS_fold_3"/>
</dbReference>
<dbReference type="SUPFAM" id="SSF55874">
    <property type="entry name" value="ATPase domain of HSP90 chaperone/DNA topoisomerase II/histidine kinase"/>
    <property type="match status" value="1"/>
</dbReference>
<dbReference type="Proteomes" id="UP000295717">
    <property type="component" value="Unassembled WGS sequence"/>
</dbReference>
<protein>
    <recommendedName>
        <fullName evidence="2">histidine kinase</fullName>
        <ecNumber evidence="2">2.7.13.3</ecNumber>
    </recommendedName>
</protein>
<feature type="domain" description="PAC" evidence="12">
    <location>
        <begin position="474"/>
        <end position="526"/>
    </location>
</feature>
<dbReference type="Gene3D" id="3.30.450.20">
    <property type="entry name" value="PAS domain"/>
    <property type="match status" value="5"/>
</dbReference>
<proteinExistence type="predicted"/>
<dbReference type="SMART" id="SM00091">
    <property type="entry name" value="PAS"/>
    <property type="match status" value="5"/>
</dbReference>
<evidence type="ECO:0000256" key="2">
    <source>
        <dbReference type="ARBA" id="ARBA00012438"/>
    </source>
</evidence>
<dbReference type="OrthoDB" id="9810730at2"/>
<dbReference type="GO" id="GO:0005886">
    <property type="term" value="C:plasma membrane"/>
    <property type="evidence" value="ECO:0007669"/>
    <property type="project" value="UniProtKB-SubCell"/>
</dbReference>
<dbReference type="SMART" id="SM00448">
    <property type="entry name" value="REC"/>
    <property type="match status" value="1"/>
</dbReference>
<dbReference type="InterPro" id="IPR035965">
    <property type="entry name" value="PAS-like_dom_sf"/>
</dbReference>
<dbReference type="InterPro" id="IPR008207">
    <property type="entry name" value="Sig_transdc_His_kin_Hpt_dom"/>
</dbReference>
<evidence type="ECO:0000256" key="7">
    <source>
        <dbReference type="PROSITE-ProRule" id="PRU00110"/>
    </source>
</evidence>
<evidence type="ECO:0000259" key="9">
    <source>
        <dbReference type="PROSITE" id="PS50109"/>
    </source>
</evidence>
<dbReference type="InterPro" id="IPR003661">
    <property type="entry name" value="HisK_dim/P_dom"/>
</dbReference>
<dbReference type="InterPro" id="IPR036890">
    <property type="entry name" value="HATPase_C_sf"/>
</dbReference>
<dbReference type="InterPro" id="IPR004358">
    <property type="entry name" value="Sig_transdc_His_kin-like_C"/>
</dbReference>
<sequence>MSSTSSDSQAAPPGYPRSDLALDHLPVGVVFLNVQGEITSANPAAERILGLSLEQMRGLCSADQCWRVVHEDGSSFPGEQHPVMVALRTGQPVRDVVMGVFNPQRASQVWIKVSAVPIPDPAGGALEGVCAFFEDISAQKAAQQQEAASEARFRAAFTAMSEGMALHRLVTDADGHPVDYRILDVNPVFTAQTGLARETVVGQLASVAYGSGSAPFLECYAQVAQTGQPQVFERYFEPLARHFRVSVFSPEPGHFGTVFEDITERQTAAEALRAREQVLVSIFRTVPIGLGLLRERVFLEVNDGFCAMLGYRREELIGHSARMVYPDDAEFERVGREKYAQMRETGYGEIETRLQHRDGRIIEVLLVSTLVDREAATPEVTFTATDLSTRKAAERRVRESEQRLRLAQDAGHIGIWDWDLLNDEVYWSPECERLYGVSPGGLRCGADWRALVEPADLAGIDAQWAGAIARHEPFEVEYRVRRPGGETRCLVSRGQAQYDAAGEPIRLSGVNLDITERKQFVEELAFDARRAEMLRTLPILAGTLDERAFMQAGQEMAEDLTGSRIAFIHFVNDDGKTLELVTWSRRTLESYCHAVYDSHYPVSQAGIWADALRSRSPVVFNDYTTAAERRGLPEGHAELQRLISIPVIEHGAVVMLAGVGNKPSDYTEKDVEAVQLIANQIWSTVQRRRTQARLRTLALAVEQSPVSVMITDTEARIAYVNRAFEQTTGYDQDDILNQNPRLLQSGLTPPETYRQLWDTLCQGQSWHGEFVNRRRNGEVYWEIAAIAPIHAESGETTHYVAVKEDITEKRRLTEELERHRHHLEELVTARTLELEEARDRAELATQAKSAFLANTSHEIRTPINAILGLCHLLRRDGLTAVQRARLDKLDGAARHLLILLNDILDLSKIEAGKLQLMTGDFGLADLFEEVRSLILAMAEGRGLSVTLDLDDAPRWVHGDATRLRQALLNYAGNAVKFTERGGIVLRVRLLGEDADGVRLRFEVQDSGIGIPAEVLPRLFQAFEQADVSTTRTHGGTGLGLAITQRLVHLMGGEVGVESEPGRGSTFWLQVRLARAQAPASRTPIPPADVEAWIRAHHAGCRVLLAEDHPINREVASDLLGDLGLVVDAAVDGAEALEKARSGDYALVLMDVRMPNLDGLAATRAIRALPGWDQRPILAMTANVFAEDRQACLEAGMNDFVAKPVEPAALCAALMKWLPPPCAAGVGESPRPLNAAAAASQIQSEPALIRLAALPGFDLARGLSIVNGKSGRLLQLVRRLVATHQNDPARIAAHLKAGESEAAGRLAHGLKGVAGNLGAIGLAAAATRLDTALREAGGLDAPLAETLLKEIDQAFQDLSPILADLGPESGQPLEPPTDTDAAAAVLRELTRLLSDSNPAALGLCQAHSRLLSALFGDRYARLHGCIEDFDFEAALAMLRAERSTPEG</sequence>
<dbReference type="EMBL" id="SMAO01000007">
    <property type="protein sequence ID" value="TCT19734.1"/>
    <property type="molecule type" value="Genomic_DNA"/>
</dbReference>
<dbReference type="InterPro" id="IPR013656">
    <property type="entry name" value="PAS_4"/>
</dbReference>
<accession>A0A4R3MTT3</accession>
<feature type="domain" description="PAS" evidence="11">
    <location>
        <begin position="21"/>
        <end position="58"/>
    </location>
</feature>
<dbReference type="FunFam" id="3.30.565.10:FF:000010">
    <property type="entry name" value="Sensor histidine kinase RcsC"/>
    <property type="match status" value="1"/>
</dbReference>
<dbReference type="InterPro" id="IPR001789">
    <property type="entry name" value="Sig_transdc_resp-reg_receiver"/>
</dbReference>
<feature type="domain" description="PAC" evidence="12">
    <location>
        <begin position="764"/>
        <end position="818"/>
    </location>
</feature>
<keyword evidence="5" id="KW-0418">Kinase</keyword>
<dbReference type="Gene3D" id="3.40.50.2300">
    <property type="match status" value="1"/>
</dbReference>
<dbReference type="PRINTS" id="PR00344">
    <property type="entry name" value="BCTRLSENSOR"/>
</dbReference>
<dbReference type="Gene3D" id="3.30.450.40">
    <property type="match status" value="1"/>
</dbReference>
<dbReference type="Pfam" id="PF02518">
    <property type="entry name" value="HATPase_c"/>
    <property type="match status" value="1"/>
</dbReference>
<dbReference type="PROSITE" id="PS50894">
    <property type="entry name" value="HPT"/>
    <property type="match status" value="1"/>
</dbReference>
<dbReference type="CDD" id="cd17546">
    <property type="entry name" value="REC_hyHK_CKI1_RcsC-like"/>
    <property type="match status" value="1"/>
</dbReference>
<evidence type="ECO:0000256" key="4">
    <source>
        <dbReference type="ARBA" id="ARBA00022679"/>
    </source>
</evidence>
<dbReference type="Pfam" id="PF01627">
    <property type="entry name" value="Hpt"/>
    <property type="match status" value="1"/>
</dbReference>
<dbReference type="SUPFAM" id="SSF55781">
    <property type="entry name" value="GAF domain-like"/>
    <property type="match status" value="1"/>
</dbReference>
<dbReference type="PROSITE" id="PS50113">
    <property type="entry name" value="PAC"/>
    <property type="match status" value="4"/>
</dbReference>
<feature type="domain" description="PAC" evidence="12">
    <location>
        <begin position="348"/>
        <end position="399"/>
    </location>
</feature>
<feature type="domain" description="PAS" evidence="11">
    <location>
        <begin position="693"/>
        <end position="739"/>
    </location>
</feature>
<dbReference type="Pfam" id="PF00072">
    <property type="entry name" value="Response_reg"/>
    <property type="match status" value="1"/>
</dbReference>
<dbReference type="SUPFAM" id="SSF47226">
    <property type="entry name" value="Histidine-containing phosphotransfer domain, HPT domain"/>
    <property type="match status" value="1"/>
</dbReference>
<dbReference type="InterPro" id="IPR036641">
    <property type="entry name" value="HPT_dom_sf"/>
</dbReference>
<dbReference type="GO" id="GO:0005524">
    <property type="term" value="F:ATP binding"/>
    <property type="evidence" value="ECO:0007669"/>
    <property type="project" value="UniProtKB-KW"/>
</dbReference>
<dbReference type="Pfam" id="PF08448">
    <property type="entry name" value="PAS_4"/>
    <property type="match status" value="1"/>
</dbReference>
<dbReference type="InterPro" id="IPR011006">
    <property type="entry name" value="CheY-like_superfamily"/>
</dbReference>
<dbReference type="PANTHER" id="PTHR45339">
    <property type="entry name" value="HYBRID SIGNAL TRANSDUCTION HISTIDINE KINASE J"/>
    <property type="match status" value="1"/>
</dbReference>
<dbReference type="SUPFAM" id="SSF52172">
    <property type="entry name" value="CheY-like"/>
    <property type="match status" value="1"/>
</dbReference>
<dbReference type="CDD" id="cd16922">
    <property type="entry name" value="HATPase_EvgS-ArcB-TorS-like"/>
    <property type="match status" value="1"/>
</dbReference>
<dbReference type="InterPro" id="IPR003018">
    <property type="entry name" value="GAF"/>
</dbReference>
<dbReference type="Pfam" id="PF13185">
    <property type="entry name" value="GAF_2"/>
    <property type="match status" value="1"/>
</dbReference>
<dbReference type="Pfam" id="PF00512">
    <property type="entry name" value="HisKA"/>
    <property type="match status" value="1"/>
</dbReference>
<dbReference type="PROSITE" id="PS50110">
    <property type="entry name" value="RESPONSE_REGULATORY"/>
    <property type="match status" value="1"/>
</dbReference>
<dbReference type="InterPro" id="IPR000700">
    <property type="entry name" value="PAS-assoc_C"/>
</dbReference>
<keyword evidence="4" id="KW-0808">Transferase</keyword>
<keyword evidence="3 8" id="KW-0597">Phosphoprotein</keyword>
<feature type="domain" description="PAC" evidence="12">
    <location>
        <begin position="94"/>
        <end position="148"/>
    </location>
</feature>
<dbReference type="InterPro" id="IPR001610">
    <property type="entry name" value="PAC"/>
</dbReference>
<feature type="domain" description="HPt" evidence="13">
    <location>
        <begin position="1268"/>
        <end position="1364"/>
    </location>
</feature>
<dbReference type="Pfam" id="PF08447">
    <property type="entry name" value="PAS_3"/>
    <property type="match status" value="1"/>
</dbReference>
<feature type="domain" description="Histidine kinase" evidence="9">
    <location>
        <begin position="854"/>
        <end position="1074"/>
    </location>
</feature>
<dbReference type="NCBIfam" id="TIGR00229">
    <property type="entry name" value="sensory_box"/>
    <property type="match status" value="4"/>
</dbReference>
<keyword evidence="15" id="KW-1185">Reference proteome</keyword>
<dbReference type="Pfam" id="PF13188">
    <property type="entry name" value="PAS_8"/>
    <property type="match status" value="1"/>
</dbReference>
<dbReference type="PANTHER" id="PTHR45339:SF3">
    <property type="entry name" value="HISTIDINE KINASE"/>
    <property type="match status" value="1"/>
</dbReference>